<keyword evidence="3" id="KW-1185">Reference proteome</keyword>
<dbReference type="Gene3D" id="3.40.50.720">
    <property type="entry name" value="NAD(P)-binding Rossmann-like Domain"/>
    <property type="match status" value="1"/>
</dbReference>
<dbReference type="Gene3D" id="3.90.180.10">
    <property type="entry name" value="Medium-chain alcohol dehydrogenases, catalytic domain"/>
    <property type="match status" value="1"/>
</dbReference>
<dbReference type="Pfam" id="PF00107">
    <property type="entry name" value="ADH_zinc_N"/>
    <property type="match status" value="1"/>
</dbReference>
<dbReference type="Proteomes" id="UP000230002">
    <property type="component" value="Unassembled WGS sequence"/>
</dbReference>
<dbReference type="InterPro" id="IPR011032">
    <property type="entry name" value="GroES-like_sf"/>
</dbReference>
<dbReference type="GO" id="GO:0016651">
    <property type="term" value="F:oxidoreductase activity, acting on NAD(P)H"/>
    <property type="evidence" value="ECO:0007669"/>
    <property type="project" value="InterPro"/>
</dbReference>
<dbReference type="SUPFAM" id="SSF50129">
    <property type="entry name" value="GroES-like"/>
    <property type="match status" value="1"/>
</dbReference>
<dbReference type="InterPro" id="IPR013149">
    <property type="entry name" value="ADH-like_C"/>
</dbReference>
<dbReference type="InterPro" id="IPR036291">
    <property type="entry name" value="NAD(P)-bd_dom_sf"/>
</dbReference>
<dbReference type="SUPFAM" id="SSF51735">
    <property type="entry name" value="NAD(P)-binding Rossmann-fold domains"/>
    <property type="match status" value="1"/>
</dbReference>
<dbReference type="InterPro" id="IPR047122">
    <property type="entry name" value="Trans-enoyl_RdTase-like"/>
</dbReference>
<reference evidence="2 3" key="1">
    <citation type="journal article" date="2015" name="Sci. Rep.">
        <title>Chromosome-level genome map provides insights into diverse defense mechanisms in the medicinal fungus Ganoderma sinense.</title>
        <authorList>
            <person name="Zhu Y."/>
            <person name="Xu J."/>
            <person name="Sun C."/>
            <person name="Zhou S."/>
            <person name="Xu H."/>
            <person name="Nelson D.R."/>
            <person name="Qian J."/>
            <person name="Song J."/>
            <person name="Luo H."/>
            <person name="Xiang L."/>
            <person name="Li Y."/>
            <person name="Xu Z."/>
            <person name="Ji A."/>
            <person name="Wang L."/>
            <person name="Lu S."/>
            <person name="Hayward A."/>
            <person name="Sun W."/>
            <person name="Li X."/>
            <person name="Schwartz D.C."/>
            <person name="Wang Y."/>
            <person name="Chen S."/>
        </authorList>
    </citation>
    <scope>NUCLEOTIDE SEQUENCE [LARGE SCALE GENOMIC DNA]</scope>
    <source>
        <strain evidence="2 3">ZZ0214-1</strain>
    </source>
</reference>
<dbReference type="CDD" id="cd08249">
    <property type="entry name" value="enoyl_reductase_like"/>
    <property type="match status" value="1"/>
</dbReference>
<dbReference type="SMART" id="SM00829">
    <property type="entry name" value="PKS_ER"/>
    <property type="match status" value="1"/>
</dbReference>
<proteinExistence type="predicted"/>
<dbReference type="InterPro" id="IPR013154">
    <property type="entry name" value="ADH-like_N"/>
</dbReference>
<dbReference type="InterPro" id="IPR020843">
    <property type="entry name" value="ER"/>
</dbReference>
<dbReference type="Pfam" id="PF08240">
    <property type="entry name" value="ADH_N"/>
    <property type="match status" value="1"/>
</dbReference>
<gene>
    <name evidence="2" type="ORF">GSI_02054</name>
</gene>
<sequence length="353" mass="37034">MATQKALILPEKQGEWKVSEIAVPKPGPKDLLVKVSAAALNPVDWKIKDFGLFVENYPFISGTDASGIVEEVGSEVTNWTKGDKILFQGYFTNEQATFQQFTIVPADLAAKVPEHLTLDQAATVPLGLATVVTGLWNPHPDAKSIALTAPWEEGGQTKYAGKAAVILGGASSVGQYAIQVARLSKFSPIIATASPHNAALLQSLGATHVLDRALSPAALAAEVARLAGGAPVELVYDAIAHADTQALGFQLLTPGGALLLTLPQNIPADVLEAGADKGVRVVSVFGSVHHPDNRAFGVELYARLEELLRSGAIVPNQVEVVPGGLAGIPEGLQLLKQNKVSGKKLVVHPQETA</sequence>
<feature type="domain" description="Enoyl reductase (ER)" evidence="1">
    <location>
        <begin position="14"/>
        <end position="346"/>
    </location>
</feature>
<evidence type="ECO:0000259" key="1">
    <source>
        <dbReference type="SMART" id="SM00829"/>
    </source>
</evidence>
<comment type="caution">
    <text evidence="2">The sequence shown here is derived from an EMBL/GenBank/DDBJ whole genome shotgun (WGS) entry which is preliminary data.</text>
</comment>
<dbReference type="STRING" id="1077348.A0A2G8SNK8"/>
<dbReference type="OrthoDB" id="3233595at2759"/>
<organism evidence="2 3">
    <name type="scientific">Ganoderma sinense ZZ0214-1</name>
    <dbReference type="NCBI Taxonomy" id="1077348"/>
    <lineage>
        <taxon>Eukaryota</taxon>
        <taxon>Fungi</taxon>
        <taxon>Dikarya</taxon>
        <taxon>Basidiomycota</taxon>
        <taxon>Agaricomycotina</taxon>
        <taxon>Agaricomycetes</taxon>
        <taxon>Polyporales</taxon>
        <taxon>Polyporaceae</taxon>
        <taxon>Ganoderma</taxon>
    </lineage>
</organism>
<dbReference type="PANTHER" id="PTHR45348:SF2">
    <property type="entry name" value="ZINC-TYPE ALCOHOL DEHYDROGENASE-LIKE PROTEIN C2E1P3.01"/>
    <property type="match status" value="1"/>
</dbReference>
<dbReference type="AlphaFoldDB" id="A0A2G8SNK8"/>
<dbReference type="PANTHER" id="PTHR45348">
    <property type="entry name" value="HYPOTHETICAL OXIDOREDUCTASE (EUROFUNG)"/>
    <property type="match status" value="1"/>
</dbReference>
<evidence type="ECO:0000313" key="3">
    <source>
        <dbReference type="Proteomes" id="UP000230002"/>
    </source>
</evidence>
<dbReference type="EMBL" id="AYKW01000003">
    <property type="protein sequence ID" value="PIL35329.1"/>
    <property type="molecule type" value="Genomic_DNA"/>
</dbReference>
<protein>
    <recommendedName>
        <fullName evidence="1">Enoyl reductase (ER) domain-containing protein</fullName>
    </recommendedName>
</protein>
<accession>A0A2G8SNK8</accession>
<name>A0A2G8SNK8_9APHY</name>
<evidence type="ECO:0000313" key="2">
    <source>
        <dbReference type="EMBL" id="PIL35329.1"/>
    </source>
</evidence>